<sequence>MLKVLIIGGSGFVGRHIQEIMAGEVNLFLTSRQEHDSNDTDKGLYFDLAKKETWNNVLKLNPDVIINSAGYGVVKEEVDLETMYGVNYKFPKEFVSYLCTHSIKPFWLQIGTAFEYDLNTQVITEDSPCVPMTHYGMSKYLFSNFLLSSSNTLQFLILRPFAMFGPYETSSKFIPYLLNSQYENRAIELSSGEQKRDYFYVKDLAMFIKNLLQGKFLDLEYNIINVGSGVASSLREIAFNLSKQIPDYKPQLWQWGRIDQRADENSVFYNNSTRAKELNLVLTPVEKAFQDTISYYFK</sequence>
<feature type="domain" description="NAD-dependent epimerase/dehydratase" evidence="1">
    <location>
        <begin position="4"/>
        <end position="227"/>
    </location>
</feature>
<dbReference type="Gene3D" id="3.40.50.720">
    <property type="entry name" value="NAD(P)-binding Rossmann-like Domain"/>
    <property type="match status" value="1"/>
</dbReference>
<dbReference type="CDD" id="cd08946">
    <property type="entry name" value="SDR_e"/>
    <property type="match status" value="1"/>
</dbReference>
<evidence type="ECO:0000313" key="3">
    <source>
        <dbReference type="Proteomes" id="UP000298337"/>
    </source>
</evidence>
<comment type="caution">
    <text evidence="2">The sequence shown here is derived from an EMBL/GenBank/DDBJ whole genome shotgun (WGS) entry which is preliminary data.</text>
</comment>
<dbReference type="Pfam" id="PF01370">
    <property type="entry name" value="Epimerase"/>
    <property type="match status" value="1"/>
</dbReference>
<proteinExistence type="predicted"/>
<dbReference type="AlphaFoldDB" id="A0A4Z0P6M1"/>
<protein>
    <submittedName>
        <fullName evidence="2">SDR family oxidoreductase</fullName>
    </submittedName>
</protein>
<reference evidence="2 3" key="1">
    <citation type="submission" date="2019-04" db="EMBL/GenBank/DDBJ databases">
        <authorList>
            <person name="Feng G."/>
            <person name="Zhang J."/>
            <person name="Zhu H."/>
        </authorList>
    </citation>
    <scope>NUCLEOTIDE SEQUENCE [LARGE SCALE GENOMIC DNA]</scope>
    <source>
        <strain evidence="2 3">92R-1</strain>
    </source>
</reference>
<dbReference type="InterPro" id="IPR036291">
    <property type="entry name" value="NAD(P)-bd_dom_sf"/>
</dbReference>
<dbReference type="SUPFAM" id="SSF51735">
    <property type="entry name" value="NAD(P)-binding Rossmann-fold domains"/>
    <property type="match status" value="1"/>
</dbReference>
<gene>
    <name evidence="2" type="ORF">EU556_09340</name>
</gene>
<evidence type="ECO:0000313" key="2">
    <source>
        <dbReference type="EMBL" id="TGE07941.1"/>
    </source>
</evidence>
<dbReference type="Proteomes" id="UP000298337">
    <property type="component" value="Unassembled WGS sequence"/>
</dbReference>
<dbReference type="RefSeq" id="WP_135433499.1">
    <property type="nucleotide sequence ID" value="NZ_SRLA01000002.1"/>
</dbReference>
<dbReference type="InterPro" id="IPR050177">
    <property type="entry name" value="Lipid_A_modif_metabolic_enz"/>
</dbReference>
<dbReference type="PANTHER" id="PTHR43245">
    <property type="entry name" value="BIFUNCTIONAL POLYMYXIN RESISTANCE PROTEIN ARNA"/>
    <property type="match status" value="1"/>
</dbReference>
<name>A0A4Z0P6M1_9BACT</name>
<dbReference type="OrthoDB" id="1490291at2"/>
<evidence type="ECO:0000259" key="1">
    <source>
        <dbReference type="Pfam" id="PF01370"/>
    </source>
</evidence>
<organism evidence="2 3">
    <name type="scientific">Hymenobacter fodinae</name>
    <dbReference type="NCBI Taxonomy" id="2510796"/>
    <lineage>
        <taxon>Bacteria</taxon>
        <taxon>Pseudomonadati</taxon>
        <taxon>Bacteroidota</taxon>
        <taxon>Cytophagia</taxon>
        <taxon>Cytophagales</taxon>
        <taxon>Hymenobacteraceae</taxon>
        <taxon>Hymenobacter</taxon>
    </lineage>
</organism>
<dbReference type="EMBL" id="SRLA01000002">
    <property type="protein sequence ID" value="TGE07941.1"/>
    <property type="molecule type" value="Genomic_DNA"/>
</dbReference>
<keyword evidence="3" id="KW-1185">Reference proteome</keyword>
<dbReference type="PANTHER" id="PTHR43245:SF13">
    <property type="entry name" value="UDP-D-APIOSE_UDP-D-XYLOSE SYNTHASE 2"/>
    <property type="match status" value="1"/>
</dbReference>
<dbReference type="InterPro" id="IPR001509">
    <property type="entry name" value="Epimerase_deHydtase"/>
</dbReference>
<accession>A0A4Z0P6M1</accession>